<dbReference type="CDD" id="cd00085">
    <property type="entry name" value="HNHc"/>
    <property type="match status" value="1"/>
</dbReference>
<name>A0ABP8JLJ0_9ACTN</name>
<feature type="region of interest" description="Disordered" evidence="1">
    <location>
        <begin position="581"/>
        <end position="629"/>
    </location>
</feature>
<feature type="region of interest" description="Disordered" evidence="1">
    <location>
        <begin position="442"/>
        <end position="463"/>
    </location>
</feature>
<feature type="compositionally biased region" description="Pro residues" evidence="1">
    <location>
        <begin position="675"/>
        <end position="688"/>
    </location>
</feature>
<feature type="compositionally biased region" description="Basic and acidic residues" evidence="1">
    <location>
        <begin position="689"/>
        <end position="699"/>
    </location>
</feature>
<evidence type="ECO:0000256" key="1">
    <source>
        <dbReference type="SAM" id="MobiDB-lite"/>
    </source>
</evidence>
<feature type="region of interest" description="Disordered" evidence="1">
    <location>
        <begin position="331"/>
        <end position="408"/>
    </location>
</feature>
<feature type="compositionally biased region" description="Pro residues" evidence="1">
    <location>
        <begin position="390"/>
        <end position="408"/>
    </location>
</feature>
<feature type="region of interest" description="Disordered" evidence="1">
    <location>
        <begin position="665"/>
        <end position="699"/>
    </location>
</feature>
<sequence length="699" mass="75137">MISIEHLAPHLVPALAPAGDVTGAGDVLRARVVGEAAGWAHRIVAVYVLYQEMYGRIEQQILAAPQGTAAEAARKRQGLAVREADMYAAIAVRLRVSTFAARAQIDTAVALVERLPRVFALAGLAVIPYYRVELILHRARILDTEQAARFDALLAGELEAEPERIFSKGQLIDLCDRLVHHIDPDGVEQQNETAKQDRRVEFTPDLDGMAWVNAHLTASEAREVHGRLEKLAGTVCSEDPRTRDQLWADALMAVMEGYATLGCRCPLAGCTLRERRRGGGAGLDTIVEILVVANAATLAGTDQRPGYLAGHGVISAGHVRDLAARPDARLRPVTVPDGTTTPDDTGASAPAAAVGPAGPAASEASAADEAVAAGSTVTNDGVTDVQSPEHPAPVPTQPVPTQPVPTQPVPTQLVPTQLVPTQLVPTQLVPTQLVPTEPEWVESDSGATKHGAVNDSSASGAVSAGYRPSVSLARLVRIVFPACTFPGCTRPAAGCELDHRIAYDHRNPVGGGPTSASNLQPLCKFHHALKTFGDWACTARPGCPGVIDWTDPTGRVFSSDTGAAMREMFPDLFTGVDLAWTAPAPADGQPPASKPRSQRAERIRRRRHRANEDARLLHEAQEQAEEQRRLAEYEEQKRIHNRDIAEYTNALDDYEWDHVRWVWQCEAAEQNGQDSPPPPPQPQPPSTKPPHEADGPPPF</sequence>
<dbReference type="RefSeq" id="WP_344995302.1">
    <property type="nucleotide sequence ID" value="NZ_BAABFR010000029.1"/>
</dbReference>
<dbReference type="EMBL" id="BAABFR010000029">
    <property type="protein sequence ID" value="GAA4392642.1"/>
    <property type="molecule type" value="Genomic_DNA"/>
</dbReference>
<dbReference type="Proteomes" id="UP001500635">
    <property type="component" value="Unassembled WGS sequence"/>
</dbReference>
<feature type="compositionally biased region" description="Low complexity" evidence="1">
    <location>
        <begin position="331"/>
        <end position="377"/>
    </location>
</feature>
<feature type="compositionally biased region" description="Basic and acidic residues" evidence="1">
    <location>
        <begin position="610"/>
        <end position="629"/>
    </location>
</feature>
<dbReference type="InterPro" id="IPR003870">
    <property type="entry name" value="DUF222"/>
</dbReference>
<organism evidence="3 4">
    <name type="scientific">Tsukamurella soli</name>
    <dbReference type="NCBI Taxonomy" id="644556"/>
    <lineage>
        <taxon>Bacteria</taxon>
        <taxon>Bacillati</taxon>
        <taxon>Actinomycetota</taxon>
        <taxon>Actinomycetes</taxon>
        <taxon>Mycobacteriales</taxon>
        <taxon>Tsukamurellaceae</taxon>
        <taxon>Tsukamurella</taxon>
    </lineage>
</organism>
<keyword evidence="4" id="KW-1185">Reference proteome</keyword>
<protein>
    <recommendedName>
        <fullName evidence="2">DUF222 domain-containing protein</fullName>
    </recommendedName>
</protein>
<reference evidence="4" key="1">
    <citation type="journal article" date="2019" name="Int. J. Syst. Evol. Microbiol.">
        <title>The Global Catalogue of Microorganisms (GCM) 10K type strain sequencing project: providing services to taxonomists for standard genome sequencing and annotation.</title>
        <authorList>
            <consortium name="The Broad Institute Genomics Platform"/>
            <consortium name="The Broad Institute Genome Sequencing Center for Infectious Disease"/>
            <person name="Wu L."/>
            <person name="Ma J."/>
        </authorList>
    </citation>
    <scope>NUCLEOTIDE SEQUENCE [LARGE SCALE GENOMIC DNA]</scope>
    <source>
        <strain evidence="4">JCM 17688</strain>
    </source>
</reference>
<comment type="caution">
    <text evidence="3">The sequence shown here is derived from an EMBL/GenBank/DDBJ whole genome shotgun (WGS) entry which is preliminary data.</text>
</comment>
<dbReference type="InterPro" id="IPR003615">
    <property type="entry name" value="HNH_nuc"/>
</dbReference>
<dbReference type="Pfam" id="PF02720">
    <property type="entry name" value="DUF222"/>
    <property type="match status" value="1"/>
</dbReference>
<evidence type="ECO:0000259" key="2">
    <source>
        <dbReference type="Pfam" id="PF02720"/>
    </source>
</evidence>
<gene>
    <name evidence="3" type="ORF">GCM10023147_22630</name>
</gene>
<evidence type="ECO:0000313" key="3">
    <source>
        <dbReference type="EMBL" id="GAA4392642.1"/>
    </source>
</evidence>
<proteinExistence type="predicted"/>
<accession>A0ABP8JLJ0</accession>
<feature type="domain" description="DUF222" evidence="2">
    <location>
        <begin position="64"/>
        <end position="337"/>
    </location>
</feature>
<evidence type="ECO:0000313" key="4">
    <source>
        <dbReference type="Proteomes" id="UP001500635"/>
    </source>
</evidence>